<dbReference type="EMBL" id="JAUSUB010000012">
    <property type="protein sequence ID" value="MDQ0271006.1"/>
    <property type="molecule type" value="Genomic_DNA"/>
</dbReference>
<dbReference type="GO" id="GO:0004342">
    <property type="term" value="F:glucosamine-6-phosphate deaminase activity"/>
    <property type="evidence" value="ECO:0007669"/>
    <property type="project" value="UniProtKB-EC"/>
</dbReference>
<evidence type="ECO:0000313" key="5">
    <source>
        <dbReference type="Proteomes" id="UP001238088"/>
    </source>
</evidence>
<evidence type="ECO:0000313" key="4">
    <source>
        <dbReference type="EMBL" id="MDQ0271006.1"/>
    </source>
</evidence>
<dbReference type="PANTHER" id="PTHR42892">
    <property type="entry name" value="GLUCOSAMINE-6-PHOSPHATE DEAMINASE-LIKE PROTEIN BT_0258-RELATED"/>
    <property type="match status" value="1"/>
</dbReference>
<dbReference type="InterPro" id="IPR004547">
    <property type="entry name" value="Glucosamine6P_isomerase"/>
</dbReference>
<dbReference type="NCBIfam" id="TIGR00502">
    <property type="entry name" value="nagB"/>
    <property type="match status" value="1"/>
</dbReference>
<accession>A0ABU0AIC3</accession>
<keyword evidence="4" id="KW-0378">Hydrolase</keyword>
<comment type="caution">
    <text evidence="4">The sequence shown here is derived from an EMBL/GenBank/DDBJ whole genome shotgun (WGS) entry which is preliminary data.</text>
</comment>
<feature type="domain" description="Glucosamine/galactosamine-6-phosphate isomerase" evidence="3">
    <location>
        <begin position="29"/>
        <end position="224"/>
    </location>
</feature>
<sequence length="244" mass="26912">MKFYFYDSASDTDQGAAKSFIKMTNGIATPKIGLATGNTPVGLYQCLVQAYNQKKISFKTFLTYNLDEYVGLTKDHPQSFAYFMNEHLFNGVDILEGNIHIPQGNVESPHVEAAKYEKLLEDAGALDVQILSIGLNGHIGFNEPGEKLHSKTHVIELTEDTRRVNSKSFPSFEEVPLSAITLGLGTIMKAKKILFIAKGFEKADIIQQAFEGPLTTDVPGSLLQLHPNIEVHLDKEAASKLARI</sequence>
<gene>
    <name evidence="4" type="ORF">J2S17_002893</name>
</gene>
<dbReference type="Proteomes" id="UP001238088">
    <property type="component" value="Unassembled WGS sequence"/>
</dbReference>
<organism evidence="4 5">
    <name type="scientific">Cytobacillus purgationiresistens</name>
    <dbReference type="NCBI Taxonomy" id="863449"/>
    <lineage>
        <taxon>Bacteria</taxon>
        <taxon>Bacillati</taxon>
        <taxon>Bacillota</taxon>
        <taxon>Bacilli</taxon>
        <taxon>Bacillales</taxon>
        <taxon>Bacillaceae</taxon>
        <taxon>Cytobacillus</taxon>
    </lineage>
</organism>
<dbReference type="CDD" id="cd01399">
    <property type="entry name" value="GlcN6P_deaminase"/>
    <property type="match status" value="1"/>
</dbReference>
<dbReference type="InterPro" id="IPR052960">
    <property type="entry name" value="GlcN6P_deaminase-like"/>
</dbReference>
<dbReference type="Pfam" id="PF01182">
    <property type="entry name" value="Glucosamine_iso"/>
    <property type="match status" value="1"/>
</dbReference>
<reference evidence="4 5" key="1">
    <citation type="submission" date="2023-07" db="EMBL/GenBank/DDBJ databases">
        <title>Genomic Encyclopedia of Type Strains, Phase IV (KMG-IV): sequencing the most valuable type-strain genomes for metagenomic binning, comparative biology and taxonomic classification.</title>
        <authorList>
            <person name="Goeker M."/>
        </authorList>
    </citation>
    <scope>NUCLEOTIDE SEQUENCE [LARGE SCALE GENOMIC DNA]</scope>
    <source>
        <strain evidence="4 5">DSM 23494</strain>
    </source>
</reference>
<dbReference type="InterPro" id="IPR006148">
    <property type="entry name" value="Glc/Gal-6P_isomerase"/>
</dbReference>
<dbReference type="PANTHER" id="PTHR42892:SF1">
    <property type="entry name" value="GLUCOSAMINE-6-PHOSPHATE ISOMERASE"/>
    <property type="match status" value="1"/>
</dbReference>
<keyword evidence="5" id="KW-1185">Reference proteome</keyword>
<protein>
    <recommendedName>
        <fullName evidence="2">Glucosamine-6-phosphate deaminase</fullName>
        <ecNumber evidence="2">3.5.99.6</ecNumber>
    </recommendedName>
</protein>
<dbReference type="Gene3D" id="3.40.50.1360">
    <property type="match status" value="1"/>
</dbReference>
<dbReference type="InterPro" id="IPR018321">
    <property type="entry name" value="Glucosamine6P_isomerase_CS"/>
</dbReference>
<dbReference type="InterPro" id="IPR037171">
    <property type="entry name" value="NagB/RpiA_transferase-like"/>
</dbReference>
<proteinExistence type="predicted"/>
<dbReference type="SUPFAM" id="SSF100950">
    <property type="entry name" value="NagB/RpiA/CoA transferase-like"/>
    <property type="match status" value="1"/>
</dbReference>
<name>A0ABU0AIC3_9BACI</name>
<evidence type="ECO:0000256" key="2">
    <source>
        <dbReference type="NCBIfam" id="TIGR00502"/>
    </source>
</evidence>
<dbReference type="EC" id="3.5.99.6" evidence="2"/>
<evidence type="ECO:0000256" key="1">
    <source>
        <dbReference type="ARBA" id="ARBA00023277"/>
    </source>
</evidence>
<dbReference type="PROSITE" id="PS01161">
    <property type="entry name" value="GLC_GALNAC_ISOMERASE"/>
    <property type="match status" value="1"/>
</dbReference>
<dbReference type="RefSeq" id="WP_307475871.1">
    <property type="nucleotide sequence ID" value="NZ_JAUSUB010000012.1"/>
</dbReference>
<evidence type="ECO:0000259" key="3">
    <source>
        <dbReference type="Pfam" id="PF01182"/>
    </source>
</evidence>
<keyword evidence="1" id="KW-0119">Carbohydrate metabolism</keyword>